<dbReference type="EMBL" id="BMAT01010302">
    <property type="protein sequence ID" value="GFS23773.1"/>
    <property type="molecule type" value="Genomic_DNA"/>
</dbReference>
<evidence type="ECO:0000313" key="12">
    <source>
        <dbReference type="Proteomes" id="UP000762676"/>
    </source>
</evidence>
<evidence type="ECO:0000256" key="2">
    <source>
        <dbReference type="ARBA" id="ARBA00022692"/>
    </source>
</evidence>
<proteinExistence type="predicted"/>
<feature type="domain" description="G-protein coupled receptors family 1 profile" evidence="10">
    <location>
        <begin position="52"/>
        <end position="346"/>
    </location>
</feature>
<evidence type="ECO:0000256" key="4">
    <source>
        <dbReference type="ARBA" id="ARBA00023040"/>
    </source>
</evidence>
<keyword evidence="4" id="KW-0297">G-protein coupled receptor</keyword>
<dbReference type="AlphaFoldDB" id="A0AAV4JPA8"/>
<feature type="transmembrane region" description="Helical" evidence="9">
    <location>
        <begin position="323"/>
        <end position="347"/>
    </location>
</feature>
<evidence type="ECO:0000256" key="8">
    <source>
        <dbReference type="SAM" id="MobiDB-lite"/>
    </source>
</evidence>
<feature type="transmembrane region" description="Helical" evidence="9">
    <location>
        <begin position="74"/>
        <end position="99"/>
    </location>
</feature>
<dbReference type="Pfam" id="PF00001">
    <property type="entry name" value="7tm_1"/>
    <property type="match status" value="1"/>
</dbReference>
<feature type="transmembrane region" description="Helical" evidence="9">
    <location>
        <begin position="127"/>
        <end position="149"/>
    </location>
</feature>
<keyword evidence="5 9" id="KW-0472">Membrane</keyword>
<evidence type="ECO:0000259" key="10">
    <source>
        <dbReference type="PROSITE" id="PS50262"/>
    </source>
</evidence>
<organism evidence="11 12">
    <name type="scientific">Elysia marginata</name>
    <dbReference type="NCBI Taxonomy" id="1093978"/>
    <lineage>
        <taxon>Eukaryota</taxon>
        <taxon>Metazoa</taxon>
        <taxon>Spiralia</taxon>
        <taxon>Lophotrochozoa</taxon>
        <taxon>Mollusca</taxon>
        <taxon>Gastropoda</taxon>
        <taxon>Heterobranchia</taxon>
        <taxon>Euthyneura</taxon>
        <taxon>Panpulmonata</taxon>
        <taxon>Sacoglossa</taxon>
        <taxon>Placobranchoidea</taxon>
        <taxon>Plakobranchidae</taxon>
        <taxon>Elysia</taxon>
    </lineage>
</organism>
<name>A0AAV4JPA8_9GAST</name>
<dbReference type="InterPro" id="IPR000276">
    <property type="entry name" value="GPCR_Rhodpsn"/>
</dbReference>
<keyword evidence="12" id="KW-1185">Reference proteome</keyword>
<dbReference type="Proteomes" id="UP000762676">
    <property type="component" value="Unassembled WGS sequence"/>
</dbReference>
<dbReference type="SUPFAM" id="SSF81321">
    <property type="entry name" value="Family A G protein-coupled receptor-like"/>
    <property type="match status" value="1"/>
</dbReference>
<keyword evidence="7" id="KW-0807">Transducer</keyword>
<feature type="region of interest" description="Disordered" evidence="8">
    <location>
        <begin position="247"/>
        <end position="277"/>
    </location>
</feature>
<keyword evidence="3 9" id="KW-1133">Transmembrane helix</keyword>
<evidence type="ECO:0000256" key="3">
    <source>
        <dbReference type="ARBA" id="ARBA00022989"/>
    </source>
</evidence>
<accession>A0AAV4JPA8</accession>
<sequence>MSAGVSLNRINFTTIETSRSTLSPRQLGLSNELFLPLLNVTLVLDVVVALFAILANIVTISVYRKLGYADSSNVSLTALAVSDLAVSLTTITCVLAIVLPDVIPNAPFTHGIFVFISSNPHVNSTRVSALITAFISLERYLCVLVPLRVKSLITPKRTFKAMVVIFAIGHIGWFFDFAVYSIRWEFIPGLNRTVLNTVPAKHVTAVALRGFSQTYYSFFLPVLTFSIVLICTFLLSASLHRNKEWRDANKRTSSNNAPANRGADDPPSPTTESATPKSKEAKAIKMVITISTVFIIATIPASIHMVAVVFVPGFDFGGRYVNLWILTGMTFLIIDCINCSANVMIYYNMSSKFRTATRELFLGKGGISGNRLRK</sequence>
<evidence type="ECO:0000256" key="6">
    <source>
        <dbReference type="ARBA" id="ARBA00023170"/>
    </source>
</evidence>
<keyword evidence="6 11" id="KW-0675">Receptor</keyword>
<dbReference type="GO" id="GO:0016020">
    <property type="term" value="C:membrane"/>
    <property type="evidence" value="ECO:0007669"/>
    <property type="project" value="UniProtKB-SubCell"/>
</dbReference>
<dbReference type="PROSITE" id="PS50262">
    <property type="entry name" value="G_PROTEIN_RECEP_F1_2"/>
    <property type="match status" value="1"/>
</dbReference>
<dbReference type="PANTHER" id="PTHR24243:SF208">
    <property type="entry name" value="PYROKININ-1 RECEPTOR"/>
    <property type="match status" value="1"/>
</dbReference>
<feature type="transmembrane region" description="Helical" evidence="9">
    <location>
        <begin position="287"/>
        <end position="311"/>
    </location>
</feature>
<feature type="transmembrane region" description="Helical" evidence="9">
    <location>
        <begin position="161"/>
        <end position="182"/>
    </location>
</feature>
<comment type="caution">
    <text evidence="11">The sequence shown here is derived from an EMBL/GenBank/DDBJ whole genome shotgun (WGS) entry which is preliminary data.</text>
</comment>
<dbReference type="PRINTS" id="PR00237">
    <property type="entry name" value="GPCRRHODOPSN"/>
</dbReference>
<reference evidence="11 12" key="1">
    <citation type="journal article" date="2021" name="Elife">
        <title>Chloroplast acquisition without the gene transfer in kleptoplastic sea slugs, Plakobranchus ocellatus.</title>
        <authorList>
            <person name="Maeda T."/>
            <person name="Takahashi S."/>
            <person name="Yoshida T."/>
            <person name="Shimamura S."/>
            <person name="Takaki Y."/>
            <person name="Nagai Y."/>
            <person name="Toyoda A."/>
            <person name="Suzuki Y."/>
            <person name="Arimoto A."/>
            <person name="Ishii H."/>
            <person name="Satoh N."/>
            <person name="Nishiyama T."/>
            <person name="Hasebe M."/>
            <person name="Maruyama T."/>
            <person name="Minagawa J."/>
            <person name="Obokata J."/>
            <person name="Shigenobu S."/>
        </authorList>
    </citation>
    <scope>NUCLEOTIDE SEQUENCE [LARGE SCALE GENOMIC DNA]</scope>
</reference>
<feature type="transmembrane region" description="Helical" evidence="9">
    <location>
        <begin position="33"/>
        <end position="62"/>
    </location>
</feature>
<feature type="transmembrane region" description="Helical" evidence="9">
    <location>
        <begin position="215"/>
        <end position="236"/>
    </location>
</feature>
<dbReference type="PANTHER" id="PTHR24243">
    <property type="entry name" value="G-PROTEIN COUPLED RECEPTOR"/>
    <property type="match status" value="1"/>
</dbReference>
<dbReference type="GO" id="GO:0004930">
    <property type="term" value="F:G protein-coupled receptor activity"/>
    <property type="evidence" value="ECO:0007669"/>
    <property type="project" value="UniProtKB-KW"/>
</dbReference>
<dbReference type="Gene3D" id="1.20.1070.10">
    <property type="entry name" value="Rhodopsin 7-helix transmembrane proteins"/>
    <property type="match status" value="1"/>
</dbReference>
<evidence type="ECO:0000256" key="7">
    <source>
        <dbReference type="ARBA" id="ARBA00023224"/>
    </source>
</evidence>
<keyword evidence="2 9" id="KW-0812">Transmembrane</keyword>
<evidence type="ECO:0000256" key="1">
    <source>
        <dbReference type="ARBA" id="ARBA00004141"/>
    </source>
</evidence>
<comment type="subcellular location">
    <subcellularLocation>
        <location evidence="1">Membrane</location>
        <topology evidence="1">Multi-pass membrane protein</topology>
    </subcellularLocation>
</comment>
<evidence type="ECO:0000256" key="5">
    <source>
        <dbReference type="ARBA" id="ARBA00023136"/>
    </source>
</evidence>
<dbReference type="InterPro" id="IPR017452">
    <property type="entry name" value="GPCR_Rhodpsn_7TM"/>
</dbReference>
<protein>
    <submittedName>
        <fullName evidence="11">Chemosensory receptor A</fullName>
    </submittedName>
</protein>
<evidence type="ECO:0000256" key="9">
    <source>
        <dbReference type="SAM" id="Phobius"/>
    </source>
</evidence>
<gene>
    <name evidence="11" type="ORF">ElyMa_005141000</name>
</gene>
<evidence type="ECO:0000313" key="11">
    <source>
        <dbReference type="EMBL" id="GFS23773.1"/>
    </source>
</evidence>